<organism evidence="1 2">
    <name type="scientific">Neisseria brasiliensis</name>
    <dbReference type="NCBI Taxonomy" id="2666100"/>
    <lineage>
        <taxon>Bacteria</taxon>
        <taxon>Pseudomonadati</taxon>
        <taxon>Pseudomonadota</taxon>
        <taxon>Betaproteobacteria</taxon>
        <taxon>Neisseriales</taxon>
        <taxon>Neisseriaceae</taxon>
        <taxon>Neisseria</taxon>
    </lineage>
</organism>
<accession>A0A7X2GWC3</accession>
<proteinExistence type="predicted"/>
<sequence length="196" mass="22436">MNSVIPSNNTPLQHTLARLTEDRIAALDWRVILNAHDPAVCQAEWLPWLAWENSISDAEGWRFAQTEEEKRRLIANDIEKHQKKGTPAVIRNLFRDLGLGEIEIIEKVARLRWNGKAVFNGQYIFGGQPEDWAKYAIILKRVISGSQAKLIQAILNEITPIRCELIYIDYRANSLYWNGEIEFNGDFTFGAINNNG</sequence>
<dbReference type="Pfam" id="PF09684">
    <property type="entry name" value="Tail_P2_I"/>
    <property type="match status" value="1"/>
</dbReference>
<protein>
    <submittedName>
        <fullName evidence="1">Phage tail protein I</fullName>
    </submittedName>
</protein>
<dbReference type="NCBIfam" id="TIGR01634">
    <property type="entry name" value="tail_P2_I"/>
    <property type="match status" value="1"/>
</dbReference>
<name>A0A7X2GWC3_9NEIS</name>
<dbReference type="Proteomes" id="UP000486297">
    <property type="component" value="Unassembled WGS sequence"/>
</dbReference>
<reference evidence="1" key="1">
    <citation type="journal article" name="Emerg. Infect. Dis.">
        <title>Two cases of a newly characterized neisseria species.</title>
        <authorList>
            <person name="Mustapha M."/>
            <person name="Lemos A.P.S."/>
            <person name="Harrison L.H."/>
            <person name="Vantyne D."/>
            <person name="Sacchi C.T."/>
        </authorList>
    </citation>
    <scope>NUCLEOTIDE SEQUENCE</scope>
    <source>
        <strain evidence="1">N.95.16</strain>
    </source>
</reference>
<dbReference type="InterPro" id="IPR006521">
    <property type="entry name" value="Tail_protein_I"/>
</dbReference>
<dbReference type="EMBL" id="WJXO01000001">
    <property type="protein sequence ID" value="MRN37206.1"/>
    <property type="molecule type" value="Genomic_DNA"/>
</dbReference>
<keyword evidence="2" id="KW-1185">Reference proteome</keyword>
<evidence type="ECO:0000313" key="2">
    <source>
        <dbReference type="Proteomes" id="UP000486297"/>
    </source>
</evidence>
<comment type="caution">
    <text evidence="1">The sequence shown here is derived from an EMBL/GenBank/DDBJ whole genome shotgun (WGS) entry which is preliminary data.</text>
</comment>
<dbReference type="RefSeq" id="WP_095501835.1">
    <property type="nucleotide sequence ID" value="NZ_WJXO01000001.1"/>
</dbReference>
<gene>
    <name evidence="1" type="ORF">GJU80_01460</name>
</gene>
<evidence type="ECO:0000313" key="1">
    <source>
        <dbReference type="EMBL" id="MRN37206.1"/>
    </source>
</evidence>
<dbReference type="AlphaFoldDB" id="A0A7X2GWC3"/>